<evidence type="ECO:0000313" key="2">
    <source>
        <dbReference type="Proteomes" id="UP000617171"/>
    </source>
</evidence>
<proteinExistence type="predicted"/>
<organism evidence="1 2">
    <name type="scientific">Pseudomonas tehranensis</name>
    <dbReference type="NCBI Taxonomy" id="2745502"/>
    <lineage>
        <taxon>Bacteria</taxon>
        <taxon>Pseudomonadati</taxon>
        <taxon>Pseudomonadota</taxon>
        <taxon>Gammaproteobacteria</taxon>
        <taxon>Pseudomonadales</taxon>
        <taxon>Pseudomonadaceae</taxon>
        <taxon>Pseudomonas</taxon>
    </lineage>
</organism>
<dbReference type="EMBL" id="JABWQV010000132">
    <property type="protein sequence ID" value="MBC3348497.1"/>
    <property type="molecule type" value="Genomic_DNA"/>
</dbReference>
<reference evidence="1 2" key="1">
    <citation type="journal article" date="2020" name="Microorganisms">
        <title>Reliable Identification of Environmental Pseudomonas Isolates Using the rpoD Gene.</title>
        <authorList>
            <consortium name="The Broad Institute Genome Sequencing Platform"/>
            <person name="Girard L."/>
            <person name="Lood C."/>
            <person name="Rokni-Zadeh H."/>
            <person name="van Noort V."/>
            <person name="Lavigne R."/>
            <person name="De Mot R."/>
        </authorList>
    </citation>
    <scope>NUCLEOTIDE SEQUENCE [LARGE SCALE GENOMIC DNA]</scope>
    <source>
        <strain evidence="1 2">SWRI196</strain>
    </source>
</reference>
<accession>A0ABR6UV87</accession>
<name>A0ABR6UV87_9PSED</name>
<gene>
    <name evidence="1" type="ORF">HU811_17815</name>
</gene>
<dbReference type="Proteomes" id="UP000617171">
    <property type="component" value="Unassembled WGS sequence"/>
</dbReference>
<evidence type="ECO:0008006" key="3">
    <source>
        <dbReference type="Google" id="ProtNLM"/>
    </source>
</evidence>
<protein>
    <recommendedName>
        <fullName evidence="3">CRISPR-associated protein Cas2</fullName>
    </recommendedName>
</protein>
<keyword evidence="2" id="KW-1185">Reference proteome</keyword>
<dbReference type="RefSeq" id="WP_186657259.1">
    <property type="nucleotide sequence ID" value="NZ_JABWQV010000132.1"/>
</dbReference>
<sequence length="93" mass="10715">MANNLFVSYDLKTPGQNYEKLIEGIKTLGPWAKLQQSFWYVNSNLDAAAAGNYLKQFTDANDYLVVVDATNNNVYWFNCIEPVSDLLKKQWWS</sequence>
<evidence type="ECO:0000313" key="1">
    <source>
        <dbReference type="EMBL" id="MBC3348497.1"/>
    </source>
</evidence>
<comment type="caution">
    <text evidence="1">The sequence shown here is derived from an EMBL/GenBank/DDBJ whole genome shotgun (WGS) entry which is preliminary data.</text>
</comment>